<sequence>MQKNIQCQFELTAQQIIKFQFLHLYTNPAVFILTVFGMVHIALICFTLAANGWTAISDTSMFSWVFGLLVLLIPLMAYRGGRKTAANRLVQETRSYTFTAEGIEYESASQSVRLMWSDFKYLQKSRKMLFFYVNPSCAQLVPVSSFASAAELEQAVA</sequence>
<evidence type="ECO:0000259" key="2">
    <source>
        <dbReference type="Pfam" id="PF14317"/>
    </source>
</evidence>
<evidence type="ECO:0000313" key="3">
    <source>
        <dbReference type="EMBL" id="TFE83349.1"/>
    </source>
</evidence>
<dbReference type="RefSeq" id="WP_134757247.1">
    <property type="nucleotide sequence ID" value="NZ_MYFO02000003.1"/>
</dbReference>
<dbReference type="AlphaFoldDB" id="A0A4Y8PRS7"/>
<keyword evidence="1" id="KW-0472">Membrane</keyword>
<feature type="transmembrane region" description="Helical" evidence="1">
    <location>
        <begin position="21"/>
        <end position="49"/>
    </location>
</feature>
<feature type="transmembrane region" description="Helical" evidence="1">
    <location>
        <begin position="61"/>
        <end position="78"/>
    </location>
</feature>
<feature type="domain" description="YcxB-like C-terminal" evidence="2">
    <location>
        <begin position="98"/>
        <end position="154"/>
    </location>
</feature>
<keyword evidence="1" id="KW-1133">Transmembrane helix</keyword>
<name>A0A4Y8PRS7_9BACL</name>
<dbReference type="Pfam" id="PF14317">
    <property type="entry name" value="YcxB"/>
    <property type="match status" value="1"/>
</dbReference>
<dbReference type="Proteomes" id="UP000298246">
    <property type="component" value="Unassembled WGS sequence"/>
</dbReference>
<evidence type="ECO:0000313" key="4">
    <source>
        <dbReference type="Proteomes" id="UP000298246"/>
    </source>
</evidence>
<dbReference type="EMBL" id="MYFO01000051">
    <property type="protein sequence ID" value="TFE83349.1"/>
    <property type="molecule type" value="Genomic_DNA"/>
</dbReference>
<protein>
    <recommendedName>
        <fullName evidence="2">YcxB-like C-terminal domain-containing protein</fullName>
    </recommendedName>
</protein>
<keyword evidence="4" id="KW-1185">Reference proteome</keyword>
<gene>
    <name evidence="3" type="ORF">B5M42_23155</name>
</gene>
<organism evidence="3 4">
    <name type="scientific">Paenibacillus athensensis</name>
    <dbReference type="NCBI Taxonomy" id="1967502"/>
    <lineage>
        <taxon>Bacteria</taxon>
        <taxon>Bacillati</taxon>
        <taxon>Bacillota</taxon>
        <taxon>Bacilli</taxon>
        <taxon>Bacillales</taxon>
        <taxon>Paenibacillaceae</taxon>
        <taxon>Paenibacillus</taxon>
    </lineage>
</organism>
<reference evidence="3 4" key="1">
    <citation type="submission" date="2017-03" db="EMBL/GenBank/DDBJ databases">
        <title>Isolation of Levoglucosan Utilizing Bacteria.</title>
        <authorList>
            <person name="Arya A.S."/>
        </authorList>
    </citation>
    <scope>NUCLEOTIDE SEQUENCE [LARGE SCALE GENOMIC DNA]</scope>
    <source>
        <strain evidence="3 4">MEC069</strain>
    </source>
</reference>
<evidence type="ECO:0000256" key="1">
    <source>
        <dbReference type="SAM" id="Phobius"/>
    </source>
</evidence>
<comment type="caution">
    <text evidence="3">The sequence shown here is derived from an EMBL/GenBank/DDBJ whole genome shotgun (WGS) entry which is preliminary data.</text>
</comment>
<proteinExistence type="predicted"/>
<keyword evidence="1" id="KW-0812">Transmembrane</keyword>
<dbReference type="InterPro" id="IPR025588">
    <property type="entry name" value="YcxB-like_C"/>
</dbReference>
<accession>A0A4Y8PRS7</accession>